<feature type="transmembrane region" description="Helical" evidence="1">
    <location>
        <begin position="40"/>
        <end position="61"/>
    </location>
</feature>
<comment type="caution">
    <text evidence="2">The sequence shown here is derived from an EMBL/GenBank/DDBJ whole genome shotgun (WGS) entry which is preliminary data.</text>
</comment>
<keyword evidence="3" id="KW-1185">Reference proteome</keyword>
<keyword evidence="1" id="KW-1133">Transmembrane helix</keyword>
<sequence length="74" mass="8213">MRPSPPRALHLVLAAIPFVMMLLAIPFVNRTEPFVLGLPFFLFWIVLAVVITAICMTTVYLTDPANKRGAEGDQ</sequence>
<accession>A0A967B0W4</accession>
<protein>
    <submittedName>
        <fullName evidence="2">DUF3311 domain-containing protein</fullName>
    </submittedName>
</protein>
<evidence type="ECO:0000313" key="3">
    <source>
        <dbReference type="Proteomes" id="UP000744769"/>
    </source>
</evidence>
<dbReference type="PANTHER" id="PTHR40034:SF1">
    <property type="entry name" value="BSL5891 PROTEIN"/>
    <property type="match status" value="1"/>
</dbReference>
<evidence type="ECO:0000256" key="1">
    <source>
        <dbReference type="SAM" id="Phobius"/>
    </source>
</evidence>
<reference evidence="2" key="1">
    <citation type="submission" date="2020-03" db="EMBL/GenBank/DDBJ databases">
        <title>Draft sequencing of Calidifontibacter sp. DB0510.</title>
        <authorList>
            <person name="Kim D.-U."/>
        </authorList>
    </citation>
    <scope>NUCLEOTIDE SEQUENCE</scope>
    <source>
        <strain evidence="2">DB0510</strain>
    </source>
</reference>
<dbReference type="AlphaFoldDB" id="A0A967B0W4"/>
<feature type="transmembrane region" description="Helical" evidence="1">
    <location>
        <begin position="7"/>
        <end position="28"/>
    </location>
</feature>
<proteinExistence type="predicted"/>
<gene>
    <name evidence="2" type="ORF">G9U51_09540</name>
</gene>
<dbReference type="RefSeq" id="WP_166196394.1">
    <property type="nucleotide sequence ID" value="NZ_JAAOIV010000006.1"/>
</dbReference>
<dbReference type="Pfam" id="PF11755">
    <property type="entry name" value="DUF3311"/>
    <property type="match status" value="1"/>
</dbReference>
<dbReference type="EMBL" id="JAAOIV010000006">
    <property type="protein sequence ID" value="NHN56017.1"/>
    <property type="molecule type" value="Genomic_DNA"/>
</dbReference>
<name>A0A967B0W4_9MICO</name>
<dbReference type="InterPro" id="IPR021741">
    <property type="entry name" value="DUF3311"/>
</dbReference>
<keyword evidence="1" id="KW-0472">Membrane</keyword>
<keyword evidence="1" id="KW-0812">Transmembrane</keyword>
<dbReference type="PANTHER" id="PTHR40034">
    <property type="entry name" value="BSL5891 PROTEIN"/>
    <property type="match status" value="1"/>
</dbReference>
<dbReference type="Proteomes" id="UP000744769">
    <property type="component" value="Unassembled WGS sequence"/>
</dbReference>
<organism evidence="2 3">
    <name type="scientific">Metallococcus carri</name>
    <dbReference type="NCBI Taxonomy" id="1656884"/>
    <lineage>
        <taxon>Bacteria</taxon>
        <taxon>Bacillati</taxon>
        <taxon>Actinomycetota</taxon>
        <taxon>Actinomycetes</taxon>
        <taxon>Micrococcales</taxon>
        <taxon>Dermacoccaceae</taxon>
        <taxon>Metallococcus</taxon>
    </lineage>
</organism>
<evidence type="ECO:0000313" key="2">
    <source>
        <dbReference type="EMBL" id="NHN56017.1"/>
    </source>
</evidence>